<keyword evidence="9" id="KW-1185">Reference proteome</keyword>
<dbReference type="SUPFAM" id="SSF54197">
    <property type="entry name" value="HIT-like"/>
    <property type="match status" value="1"/>
</dbReference>
<dbReference type="CDD" id="cd06429">
    <property type="entry name" value="GT8_like_1"/>
    <property type="match status" value="1"/>
</dbReference>
<feature type="region of interest" description="Disordered" evidence="6">
    <location>
        <begin position="610"/>
        <end position="633"/>
    </location>
</feature>
<evidence type="ECO:0000256" key="6">
    <source>
        <dbReference type="SAM" id="MobiDB-lite"/>
    </source>
</evidence>
<dbReference type="PANTHER" id="PTHR32116:SF0">
    <property type="entry name" value="GALACTURONOSYLTRANSFERASE 6-RELATED"/>
    <property type="match status" value="1"/>
</dbReference>
<dbReference type="PROSITE" id="PS51084">
    <property type="entry name" value="HIT_2"/>
    <property type="match status" value="1"/>
</dbReference>
<feature type="compositionally biased region" description="Basic and acidic residues" evidence="6">
    <location>
        <begin position="96"/>
        <end position="124"/>
    </location>
</feature>
<feature type="short sequence motif" description="Histidine triad motif" evidence="5">
    <location>
        <begin position="815"/>
        <end position="819"/>
    </location>
</feature>
<dbReference type="Pfam" id="PF25557">
    <property type="entry name" value="GAUT_1"/>
    <property type="match status" value="1"/>
</dbReference>
<dbReference type="EMBL" id="OZ021735">
    <property type="protein sequence ID" value="CAK9309931.1"/>
    <property type="molecule type" value="Genomic_DNA"/>
</dbReference>
<evidence type="ECO:0000259" key="7">
    <source>
        <dbReference type="PROSITE" id="PS51084"/>
    </source>
</evidence>
<dbReference type="InterPro" id="IPR029044">
    <property type="entry name" value="Nucleotide-diphossugar_trans"/>
</dbReference>
<dbReference type="Pfam" id="PF01501">
    <property type="entry name" value="Glyco_transf_8"/>
    <property type="match status" value="1"/>
</dbReference>
<dbReference type="InterPro" id="IPR019808">
    <property type="entry name" value="Histidine_triad_CS"/>
</dbReference>
<feature type="region of interest" description="Disordered" evidence="6">
    <location>
        <begin position="87"/>
        <end position="129"/>
    </location>
</feature>
<evidence type="ECO:0000313" key="8">
    <source>
        <dbReference type="EMBL" id="CAK9309931.1"/>
    </source>
</evidence>
<dbReference type="InterPro" id="IPR001310">
    <property type="entry name" value="Histidine_triad_HIT"/>
</dbReference>
<dbReference type="InterPro" id="IPR029993">
    <property type="entry name" value="GAUT"/>
</dbReference>
<evidence type="ECO:0000313" key="9">
    <source>
        <dbReference type="Proteomes" id="UP001642487"/>
    </source>
</evidence>
<dbReference type="InterPro" id="IPR039384">
    <property type="entry name" value="HINT"/>
</dbReference>
<proteinExistence type="inferred from homology"/>
<dbReference type="SUPFAM" id="SSF53448">
    <property type="entry name" value="Nucleotide-diphospho-sugar transferases"/>
    <property type="match status" value="1"/>
</dbReference>
<evidence type="ECO:0000256" key="5">
    <source>
        <dbReference type="PROSITE-ProRule" id="PRU00464"/>
    </source>
</evidence>
<sequence>MKLLRRCQRILILSLLSLSVLAPLVLVSHRLKTITSIGRREFIDDLSSRKRRDVEALNSIEQEAGESLKEPKPIVFEDKDFQSRERINSLEFGSKPSKEQKDKRFEDGGEKKHSYKETRQRDNNLHAQSRGVRDVEIEIKYLQHNRSAAKRDKNARIAQSRSVDYKVKEIKDQLIRAKAYLSFAPPGSTAHLMKELRQRIKELEHAVEEVTRDSALPKSALQKMKNMESSLVKASNTFPDCSAMSSKLRAMTENAEEQVRMQKKQTTYLLNLAARTTPKGFHCLSMRLTSEYFALEPSEKQLLEHQKLHDTKLYHYAVFSDNVLACAVVVNSTISSAAEPEKIVFHLVTNSLNLPAMSMWFSLNPPGKAMLEVLSMEDFKRLSTEYDLGWKMQNSSDPRFTSELNYLRFYLPTIFPSLDKVILLDHDVVVQKDLSGLWFIDMKGKVNVGVETCQESEVSFLRMDMFINFSDPLITDKFDKKACTWAFGMNLFDLRRWREENLTALYHKYLRLSNERPILKGGSLPLGWVTFYNQTTALERWWHVLGLGHDSTVPLDVIEKAAVIHYDGVRKPWLDIGFGEYKELWSRHMDFNNPYLQQCNIHGKRNYGKNMVRPVDRKSNPKGKNPILEDREQDRAERFGAQSGKIARVYTYGDSQFDCNNFCFNWSMEARRLAILCSHLCPINLGRNPAPLLNLSSSSCASKSKSEHVIYDSQKGGLQDDCVFCRIIRGEAPAFKLYEDESCLCILDTRPLSNGHSLIIPKSHYSSLEATPPSVIAAMCSKVPIISNAIMKSTGSDSFNLLVNNGVAAGQVIFHTHIHIIPRKARDCLWASESLERRTLKFDEEASRLAKSIQEILHSTKENDGKVQESNLTEN</sequence>
<comment type="pathway">
    <text evidence="1">Glycan metabolism; pectin biosynthesis.</text>
</comment>
<protein>
    <recommendedName>
        <fullName evidence="7">HIT domain-containing protein</fullName>
    </recommendedName>
</protein>
<evidence type="ECO:0000256" key="1">
    <source>
        <dbReference type="ARBA" id="ARBA00004877"/>
    </source>
</evidence>
<dbReference type="Gene3D" id="3.90.550.10">
    <property type="entry name" value="Spore Coat Polysaccharide Biosynthesis Protein SpsA, Chain A"/>
    <property type="match status" value="1"/>
</dbReference>
<dbReference type="Gene3D" id="3.30.428.10">
    <property type="entry name" value="HIT-like"/>
    <property type="match status" value="1"/>
</dbReference>
<keyword evidence="4" id="KW-0808">Transferase</keyword>
<evidence type="ECO:0000256" key="4">
    <source>
        <dbReference type="ARBA" id="ARBA00022679"/>
    </source>
</evidence>
<dbReference type="InterPro" id="IPR002495">
    <property type="entry name" value="Glyco_trans_8"/>
</dbReference>
<dbReference type="PROSITE" id="PS00892">
    <property type="entry name" value="HIT_1"/>
    <property type="match status" value="1"/>
</dbReference>
<gene>
    <name evidence="8" type="ORF">CITCOLO1_LOCUS1533</name>
</gene>
<dbReference type="PRINTS" id="PR00332">
    <property type="entry name" value="HISTRIAD"/>
</dbReference>
<comment type="similarity">
    <text evidence="2">Belongs to the glycosyltransferase 8 family.</text>
</comment>
<dbReference type="InterPro" id="IPR036265">
    <property type="entry name" value="HIT-like_sf"/>
</dbReference>
<evidence type="ECO:0000256" key="2">
    <source>
        <dbReference type="ARBA" id="ARBA00006351"/>
    </source>
</evidence>
<evidence type="ECO:0000256" key="3">
    <source>
        <dbReference type="ARBA" id="ARBA00022676"/>
    </source>
</evidence>
<name>A0ABP0XP50_9ROSI</name>
<dbReference type="PANTHER" id="PTHR32116">
    <property type="entry name" value="GALACTURONOSYLTRANSFERASE 4-RELATED"/>
    <property type="match status" value="1"/>
</dbReference>
<dbReference type="Proteomes" id="UP001642487">
    <property type="component" value="Chromosome 1"/>
</dbReference>
<organism evidence="8 9">
    <name type="scientific">Citrullus colocynthis</name>
    <name type="common">colocynth</name>
    <dbReference type="NCBI Taxonomy" id="252529"/>
    <lineage>
        <taxon>Eukaryota</taxon>
        <taxon>Viridiplantae</taxon>
        <taxon>Streptophyta</taxon>
        <taxon>Embryophyta</taxon>
        <taxon>Tracheophyta</taxon>
        <taxon>Spermatophyta</taxon>
        <taxon>Magnoliopsida</taxon>
        <taxon>eudicotyledons</taxon>
        <taxon>Gunneridae</taxon>
        <taxon>Pentapetalae</taxon>
        <taxon>rosids</taxon>
        <taxon>fabids</taxon>
        <taxon>Cucurbitales</taxon>
        <taxon>Cucurbitaceae</taxon>
        <taxon>Benincaseae</taxon>
        <taxon>Citrullus</taxon>
    </lineage>
</organism>
<keyword evidence="3" id="KW-0328">Glycosyltransferase</keyword>
<dbReference type="Pfam" id="PF01230">
    <property type="entry name" value="HIT"/>
    <property type="match status" value="1"/>
</dbReference>
<feature type="domain" description="HIT" evidence="7">
    <location>
        <begin position="723"/>
        <end position="830"/>
    </location>
</feature>
<reference evidence="8 9" key="1">
    <citation type="submission" date="2024-03" db="EMBL/GenBank/DDBJ databases">
        <authorList>
            <person name="Gkanogiannis A."/>
            <person name="Becerra Lopez-Lavalle L."/>
        </authorList>
    </citation>
    <scope>NUCLEOTIDE SEQUENCE [LARGE SCALE GENOMIC DNA]</scope>
</reference>
<accession>A0ABP0XP50</accession>
<dbReference type="InterPro" id="IPR011146">
    <property type="entry name" value="HIT-like"/>
</dbReference>
<dbReference type="CDD" id="cd01277">
    <property type="entry name" value="HINT_subgroup"/>
    <property type="match status" value="1"/>
</dbReference>